<organism evidence="2 3">
    <name type="scientific">Lentithecium fluviatile CBS 122367</name>
    <dbReference type="NCBI Taxonomy" id="1168545"/>
    <lineage>
        <taxon>Eukaryota</taxon>
        <taxon>Fungi</taxon>
        <taxon>Dikarya</taxon>
        <taxon>Ascomycota</taxon>
        <taxon>Pezizomycotina</taxon>
        <taxon>Dothideomycetes</taxon>
        <taxon>Pleosporomycetidae</taxon>
        <taxon>Pleosporales</taxon>
        <taxon>Massarineae</taxon>
        <taxon>Lentitheciaceae</taxon>
        <taxon>Lentithecium</taxon>
    </lineage>
</organism>
<feature type="compositionally biased region" description="Polar residues" evidence="1">
    <location>
        <begin position="15"/>
        <end position="37"/>
    </location>
</feature>
<dbReference type="OrthoDB" id="3772124at2759"/>
<evidence type="ECO:0000256" key="1">
    <source>
        <dbReference type="SAM" id="MobiDB-lite"/>
    </source>
</evidence>
<feature type="compositionally biased region" description="Low complexity" evidence="1">
    <location>
        <begin position="68"/>
        <end position="81"/>
    </location>
</feature>
<dbReference type="AlphaFoldDB" id="A0A6G1JBA0"/>
<name>A0A6G1JBA0_9PLEO</name>
<feature type="region of interest" description="Disordered" evidence="1">
    <location>
        <begin position="1"/>
        <end position="127"/>
    </location>
</feature>
<evidence type="ECO:0000313" key="3">
    <source>
        <dbReference type="Proteomes" id="UP000799291"/>
    </source>
</evidence>
<dbReference type="EMBL" id="MU005575">
    <property type="protein sequence ID" value="KAF2687491.1"/>
    <property type="molecule type" value="Genomic_DNA"/>
</dbReference>
<proteinExistence type="predicted"/>
<dbReference type="Proteomes" id="UP000799291">
    <property type="component" value="Unassembled WGS sequence"/>
</dbReference>
<evidence type="ECO:0000313" key="2">
    <source>
        <dbReference type="EMBL" id="KAF2687491.1"/>
    </source>
</evidence>
<accession>A0A6G1JBA0</accession>
<feature type="compositionally biased region" description="Basic and acidic residues" evidence="1">
    <location>
        <begin position="105"/>
        <end position="127"/>
    </location>
</feature>
<gene>
    <name evidence="2" type="ORF">K458DRAFT_191394</name>
</gene>
<keyword evidence="3" id="KW-1185">Reference proteome</keyword>
<protein>
    <submittedName>
        <fullName evidence="2">Uncharacterized protein</fullName>
    </submittedName>
</protein>
<reference evidence="2" key="1">
    <citation type="journal article" date="2020" name="Stud. Mycol.">
        <title>101 Dothideomycetes genomes: a test case for predicting lifestyles and emergence of pathogens.</title>
        <authorList>
            <person name="Haridas S."/>
            <person name="Albert R."/>
            <person name="Binder M."/>
            <person name="Bloem J."/>
            <person name="Labutti K."/>
            <person name="Salamov A."/>
            <person name="Andreopoulos B."/>
            <person name="Baker S."/>
            <person name="Barry K."/>
            <person name="Bills G."/>
            <person name="Bluhm B."/>
            <person name="Cannon C."/>
            <person name="Castanera R."/>
            <person name="Culley D."/>
            <person name="Daum C."/>
            <person name="Ezra D."/>
            <person name="Gonzalez J."/>
            <person name="Henrissat B."/>
            <person name="Kuo A."/>
            <person name="Liang C."/>
            <person name="Lipzen A."/>
            <person name="Lutzoni F."/>
            <person name="Magnuson J."/>
            <person name="Mondo S."/>
            <person name="Nolan M."/>
            <person name="Ohm R."/>
            <person name="Pangilinan J."/>
            <person name="Park H.-J."/>
            <person name="Ramirez L."/>
            <person name="Alfaro M."/>
            <person name="Sun H."/>
            <person name="Tritt A."/>
            <person name="Yoshinaga Y."/>
            <person name="Zwiers L.-H."/>
            <person name="Turgeon B."/>
            <person name="Goodwin S."/>
            <person name="Spatafora J."/>
            <person name="Crous P."/>
            <person name="Grigoriev I."/>
        </authorList>
    </citation>
    <scope>NUCLEOTIDE SEQUENCE</scope>
    <source>
        <strain evidence="2">CBS 122367</strain>
    </source>
</reference>
<sequence>METSRVAVEELTASRPPSSLASTRHNSSTSSQLASTRHSCEAPTSPHCPIHSNTTTAASPSPNPSATLPPHTNTNPFTNTTQSHYKSAADASRAAAGGVDPIPPYKDKGMGMDGMGRKLSVDEQRQERRKDYSRWLTRMMGRQLVKGLNGKGK</sequence>
<feature type="compositionally biased region" description="Polar residues" evidence="1">
    <location>
        <begin position="51"/>
        <end position="66"/>
    </location>
</feature>